<evidence type="ECO:0000313" key="4">
    <source>
        <dbReference type="Proteomes" id="UP001174694"/>
    </source>
</evidence>
<organism evidence="3 4">
    <name type="scientific">Pleurostoma richardsiae</name>
    <dbReference type="NCBI Taxonomy" id="41990"/>
    <lineage>
        <taxon>Eukaryota</taxon>
        <taxon>Fungi</taxon>
        <taxon>Dikarya</taxon>
        <taxon>Ascomycota</taxon>
        <taxon>Pezizomycotina</taxon>
        <taxon>Sordariomycetes</taxon>
        <taxon>Sordariomycetidae</taxon>
        <taxon>Calosphaeriales</taxon>
        <taxon>Pleurostomataceae</taxon>
        <taxon>Pleurostoma</taxon>
    </lineage>
</organism>
<evidence type="ECO:0000313" key="3">
    <source>
        <dbReference type="EMBL" id="KAJ9157352.1"/>
    </source>
</evidence>
<keyword evidence="4" id="KW-1185">Reference proteome</keyword>
<evidence type="ECO:0000256" key="1">
    <source>
        <dbReference type="SAM" id="MobiDB-lite"/>
    </source>
</evidence>
<dbReference type="EMBL" id="JANBVO010000001">
    <property type="protein sequence ID" value="KAJ9157352.1"/>
    <property type="molecule type" value="Genomic_DNA"/>
</dbReference>
<evidence type="ECO:0000256" key="2">
    <source>
        <dbReference type="SAM" id="Phobius"/>
    </source>
</evidence>
<gene>
    <name evidence="3" type="ORF">NKR23_g532</name>
</gene>
<reference evidence="3" key="1">
    <citation type="submission" date="2022-07" db="EMBL/GenBank/DDBJ databases">
        <title>Fungi with potential for degradation of polypropylene.</title>
        <authorList>
            <person name="Gostincar C."/>
        </authorList>
    </citation>
    <scope>NUCLEOTIDE SEQUENCE</scope>
    <source>
        <strain evidence="3">EXF-13308</strain>
    </source>
</reference>
<keyword evidence="2" id="KW-0812">Transmembrane</keyword>
<feature type="transmembrane region" description="Helical" evidence="2">
    <location>
        <begin position="80"/>
        <end position="97"/>
    </location>
</feature>
<proteinExistence type="predicted"/>
<dbReference type="Proteomes" id="UP001174694">
    <property type="component" value="Unassembled WGS sequence"/>
</dbReference>
<name>A0AA38RVA3_9PEZI</name>
<feature type="compositionally biased region" description="Basic and acidic residues" evidence="1">
    <location>
        <begin position="177"/>
        <end position="191"/>
    </location>
</feature>
<protein>
    <submittedName>
        <fullName evidence="3">Uncharacterized protein</fullName>
    </submittedName>
</protein>
<keyword evidence="2" id="KW-0472">Membrane</keyword>
<feature type="region of interest" description="Disordered" evidence="1">
    <location>
        <begin position="133"/>
        <end position="191"/>
    </location>
</feature>
<feature type="transmembrane region" description="Helical" evidence="2">
    <location>
        <begin position="20"/>
        <end position="42"/>
    </location>
</feature>
<sequence>MHGLKEVLCSIERFQARYRVACQASKVASCGGMTGCAVLFPIAEADGYRYSSLLLSVFVWSIFVFHTLHLECYVKYGPHTVFLAFLLLLLLVWIPGGTTLTEFIPWLPLYAVLVSLATVALSTFLRRRNEPQTDLDSSWSAGRGREDPEGLSLNFMQGPRSQYSGQSSSDGTGDILPRPDHFAPHILPKDH</sequence>
<comment type="caution">
    <text evidence="3">The sequence shown here is derived from an EMBL/GenBank/DDBJ whole genome shotgun (WGS) entry which is preliminary data.</text>
</comment>
<feature type="transmembrane region" description="Helical" evidence="2">
    <location>
        <begin position="48"/>
        <end position="68"/>
    </location>
</feature>
<feature type="transmembrane region" description="Helical" evidence="2">
    <location>
        <begin position="103"/>
        <end position="125"/>
    </location>
</feature>
<feature type="compositionally biased region" description="Polar residues" evidence="1">
    <location>
        <begin position="159"/>
        <end position="171"/>
    </location>
</feature>
<dbReference type="AlphaFoldDB" id="A0AA38RVA3"/>
<accession>A0AA38RVA3</accession>
<keyword evidence="2" id="KW-1133">Transmembrane helix</keyword>